<comment type="caution">
    <text evidence="2">The sequence shown here is derived from an EMBL/GenBank/DDBJ whole genome shotgun (WGS) entry which is preliminary data.</text>
</comment>
<dbReference type="Proteomes" id="UP000179642">
    <property type="component" value="Unassembled WGS sequence"/>
</dbReference>
<dbReference type="CDD" id="cd00085">
    <property type="entry name" value="HNHc"/>
    <property type="match status" value="1"/>
</dbReference>
<organism evidence="2 3">
    <name type="scientific">Streptomyces monashensis</name>
    <dbReference type="NCBI Taxonomy" id="1678012"/>
    <lineage>
        <taxon>Bacteria</taxon>
        <taxon>Bacillati</taxon>
        <taxon>Actinomycetota</taxon>
        <taxon>Actinomycetes</taxon>
        <taxon>Kitasatosporales</taxon>
        <taxon>Streptomycetaceae</taxon>
        <taxon>Streptomyces</taxon>
    </lineage>
</organism>
<keyword evidence="2" id="KW-0378">Hydrolase</keyword>
<dbReference type="SUPFAM" id="SSF54060">
    <property type="entry name" value="His-Me finger endonucleases"/>
    <property type="match status" value="1"/>
</dbReference>
<reference evidence="2 3" key="1">
    <citation type="submission" date="2016-10" db="EMBL/GenBank/DDBJ databases">
        <title>Genome sequence of Streptomyces sp. MUSC 1.</title>
        <authorList>
            <person name="Lee L.-H."/>
            <person name="Ser H.-L."/>
            <person name="Law J.W.-F."/>
        </authorList>
    </citation>
    <scope>NUCLEOTIDE SEQUENCE [LARGE SCALE GENOMIC DNA]</scope>
    <source>
        <strain evidence="2 3">MUSC 1</strain>
    </source>
</reference>
<dbReference type="Pfam" id="PF13392">
    <property type="entry name" value="HNH_3"/>
    <property type="match status" value="1"/>
</dbReference>
<keyword evidence="2" id="KW-0540">Nuclease</keyword>
<dbReference type="GO" id="GO:0004519">
    <property type="term" value="F:endonuclease activity"/>
    <property type="evidence" value="ECO:0007669"/>
    <property type="project" value="UniProtKB-KW"/>
</dbReference>
<accession>A0A1S2Q058</accession>
<dbReference type="InterPro" id="IPR044925">
    <property type="entry name" value="His-Me_finger_sf"/>
</dbReference>
<sequence length="286" mass="32307">MTTPKYTRDVLLRTAAISTSLVDLMRRLGTTLGSGPRRYLRHRLEHYGIDTSHFVEEPLPPREKRSYARELLEEAAARSHSIREMFEYLGYPPEDSPYGLVRKRLDQLGIDTSHFTRGCGRSLENLPRDVLASAAARATSVSGLLKILGYRDTNGAARARVKRSLQVHGIATDHFTGQGHFRGLVSRHRKSADQILRREEPGANRTKTTLLRRALDDLGVPHVCTECGVGDIWHGKSLVLEIDHINGDRLDNRRENLRYLCPSCHSQTDTYANRSRRVPVPRGPVE</sequence>
<evidence type="ECO:0000259" key="1">
    <source>
        <dbReference type="Pfam" id="PF13392"/>
    </source>
</evidence>
<keyword evidence="3" id="KW-1185">Reference proteome</keyword>
<dbReference type="AlphaFoldDB" id="A0A1S2Q058"/>
<evidence type="ECO:0000313" key="3">
    <source>
        <dbReference type="Proteomes" id="UP000179642"/>
    </source>
</evidence>
<feature type="domain" description="HNH nuclease" evidence="1">
    <location>
        <begin position="240"/>
        <end position="260"/>
    </location>
</feature>
<keyword evidence="2" id="KW-0255">Endonuclease</keyword>
<gene>
    <name evidence="2" type="ORF">BIV23_28280</name>
</gene>
<dbReference type="InterPro" id="IPR003615">
    <property type="entry name" value="HNH_nuc"/>
</dbReference>
<dbReference type="EMBL" id="MLYO01000051">
    <property type="protein sequence ID" value="OIJ99481.1"/>
    <property type="molecule type" value="Genomic_DNA"/>
</dbReference>
<dbReference type="RefSeq" id="WP_071383805.1">
    <property type="nucleotide sequence ID" value="NZ_MLYO01000051.1"/>
</dbReference>
<name>A0A1S2Q058_9ACTN</name>
<dbReference type="OrthoDB" id="2085958at2"/>
<protein>
    <submittedName>
        <fullName evidence="2">HNH endonuclease</fullName>
    </submittedName>
</protein>
<proteinExistence type="predicted"/>
<evidence type="ECO:0000313" key="2">
    <source>
        <dbReference type="EMBL" id="OIJ99481.1"/>
    </source>
</evidence>